<feature type="domain" description="ATP-grasp" evidence="2">
    <location>
        <begin position="150"/>
        <end position="373"/>
    </location>
</feature>
<evidence type="ECO:0000259" key="2">
    <source>
        <dbReference type="PROSITE" id="PS50975"/>
    </source>
</evidence>
<evidence type="ECO:0000256" key="1">
    <source>
        <dbReference type="PROSITE-ProRule" id="PRU00409"/>
    </source>
</evidence>
<keyword evidence="1" id="KW-0547">Nucleotide-binding</keyword>
<dbReference type="PROSITE" id="PS50975">
    <property type="entry name" value="ATP_GRASP"/>
    <property type="match status" value="1"/>
</dbReference>
<gene>
    <name evidence="3" type="ORF">CQ14_40165</name>
</gene>
<keyword evidence="1" id="KW-0067">ATP-binding</keyword>
<dbReference type="Proteomes" id="UP000051660">
    <property type="component" value="Unassembled WGS sequence"/>
</dbReference>
<reference evidence="3 4" key="1">
    <citation type="submission" date="2014-03" db="EMBL/GenBank/DDBJ databases">
        <title>Bradyrhizobium valentinum sp. nov., isolated from effective nodules of Lupinus mariae-josephae, a lupine endemic of basic-lime soils in Eastern Spain.</title>
        <authorList>
            <person name="Duran D."/>
            <person name="Rey L."/>
            <person name="Navarro A."/>
            <person name="Busquets A."/>
            <person name="Imperial J."/>
            <person name="Ruiz-Argueso T."/>
        </authorList>
    </citation>
    <scope>NUCLEOTIDE SEQUENCE [LARGE SCALE GENOMIC DNA]</scope>
    <source>
        <strain evidence="3 4">CCBAU 23086</strain>
    </source>
</reference>
<dbReference type="SUPFAM" id="SSF56059">
    <property type="entry name" value="Glutathione synthetase ATP-binding domain-like"/>
    <property type="match status" value="1"/>
</dbReference>
<dbReference type="EMBL" id="LLYB01000056">
    <property type="protein sequence ID" value="KRR25495.1"/>
    <property type="molecule type" value="Genomic_DNA"/>
</dbReference>
<comment type="caution">
    <text evidence="3">The sequence shown here is derived from an EMBL/GenBank/DDBJ whole genome shotgun (WGS) entry which is preliminary data.</text>
</comment>
<evidence type="ECO:0000313" key="4">
    <source>
        <dbReference type="Proteomes" id="UP000051660"/>
    </source>
</evidence>
<accession>A0A0R3MZH0</accession>
<dbReference type="Gene3D" id="3.30.470.20">
    <property type="entry name" value="ATP-grasp fold, B domain"/>
    <property type="match status" value="1"/>
</dbReference>
<dbReference type="InterPro" id="IPR040754">
    <property type="entry name" value="PreAtp-grasp"/>
</dbReference>
<proteinExistence type="predicted"/>
<dbReference type="GO" id="GO:0046872">
    <property type="term" value="F:metal ion binding"/>
    <property type="evidence" value="ECO:0007669"/>
    <property type="project" value="InterPro"/>
</dbReference>
<protein>
    <recommendedName>
        <fullName evidence="2">ATP-grasp domain-containing protein</fullName>
    </recommendedName>
</protein>
<sequence>MPRILIMNAGTAQMSGADLTALQLSLAAKSAWRSVWFAQPGDLIVSPVAIPTDLLQYVGATLRFDPSTVLVLVPENAHEMGVLSDFTLQSNTIVEQIRRHICDKTHWKLYACYATEGVARLAAMLGIVQNGDEFALQRGPDLLNRKSHFRQLATSTMLPLPSGCIATTSEELFRAVNSLRLETGSVIVKLDNGAGGVGNVILTGKESAPLPGARETRRVLWPSFDPDQLWSELTTASCKIVVVESYHVARSLFYLEFEIEENGSIAYVNSGNIRLRRSEYPSERALVWNGLELPSDLSNEQYSTAYEHAYRFVELARTLGYRGMINIDAIFSIDGRLLFNEANGRWGGGSVLHSIADRMLGSDYSHSHVISSVRNVRLNSLREAVDCFVDEGLLFDSIQKEGVIPLAADQDAGTVECLVIARDRLVGRNFEHRLLRIV</sequence>
<organism evidence="3 4">
    <name type="scientific">Bradyrhizobium lablabi</name>
    <dbReference type="NCBI Taxonomy" id="722472"/>
    <lineage>
        <taxon>Bacteria</taxon>
        <taxon>Pseudomonadati</taxon>
        <taxon>Pseudomonadota</taxon>
        <taxon>Alphaproteobacteria</taxon>
        <taxon>Hyphomicrobiales</taxon>
        <taxon>Nitrobacteraceae</taxon>
        <taxon>Bradyrhizobium</taxon>
    </lineage>
</organism>
<dbReference type="GO" id="GO:0005524">
    <property type="term" value="F:ATP binding"/>
    <property type="evidence" value="ECO:0007669"/>
    <property type="project" value="UniProtKB-UniRule"/>
</dbReference>
<dbReference type="Pfam" id="PF18604">
    <property type="entry name" value="PreAtp-grasp"/>
    <property type="match status" value="1"/>
</dbReference>
<dbReference type="InterPro" id="IPR011761">
    <property type="entry name" value="ATP-grasp"/>
</dbReference>
<dbReference type="AlphaFoldDB" id="A0A0R3MZH0"/>
<name>A0A0R3MZH0_9BRAD</name>
<evidence type="ECO:0000313" key="3">
    <source>
        <dbReference type="EMBL" id="KRR25495.1"/>
    </source>
</evidence>